<gene>
    <name evidence="1" type="ORF">E6O75_ATG11103</name>
</gene>
<sequence length="121" mass="13103">MDRQFADHVLSSPGSVKAMSEAAGTSTIEESFEFGVEVGDGKWDMGHGKWDMGSGTWEVGHGKWDMGSGTWDMGHGKWDMGSGTWEVGHGKWDMGSGTWVPRGTWRVELSLGQTSPRPADG</sequence>
<dbReference type="Proteomes" id="UP000298493">
    <property type="component" value="Unassembled WGS sequence"/>
</dbReference>
<protein>
    <submittedName>
        <fullName evidence="1">Uncharacterized protein</fullName>
    </submittedName>
</protein>
<dbReference type="EMBL" id="SNSC02000008">
    <property type="protein sequence ID" value="TID22309.1"/>
    <property type="molecule type" value="Genomic_DNA"/>
</dbReference>
<reference evidence="1 2" key="1">
    <citation type="submission" date="2019-04" db="EMBL/GenBank/DDBJ databases">
        <title>High contiguity whole genome sequence and gene annotation resource for two Venturia nashicola isolates.</title>
        <authorList>
            <person name="Prokchorchik M."/>
            <person name="Won K."/>
            <person name="Lee Y."/>
            <person name="Choi E.D."/>
            <person name="Segonzac C."/>
            <person name="Sohn K.H."/>
        </authorList>
    </citation>
    <scope>NUCLEOTIDE SEQUENCE [LARGE SCALE GENOMIC DNA]</scope>
    <source>
        <strain evidence="1 2">PRI2</strain>
    </source>
</reference>
<keyword evidence="2" id="KW-1185">Reference proteome</keyword>
<dbReference type="AlphaFoldDB" id="A0A4Z1P6P6"/>
<name>A0A4Z1P6P6_9PEZI</name>
<comment type="caution">
    <text evidence="1">The sequence shown here is derived from an EMBL/GenBank/DDBJ whole genome shotgun (WGS) entry which is preliminary data.</text>
</comment>
<accession>A0A4Z1P6P6</accession>
<evidence type="ECO:0000313" key="2">
    <source>
        <dbReference type="Proteomes" id="UP000298493"/>
    </source>
</evidence>
<evidence type="ECO:0000313" key="1">
    <source>
        <dbReference type="EMBL" id="TID22309.1"/>
    </source>
</evidence>
<organism evidence="1 2">
    <name type="scientific">Venturia nashicola</name>
    <dbReference type="NCBI Taxonomy" id="86259"/>
    <lineage>
        <taxon>Eukaryota</taxon>
        <taxon>Fungi</taxon>
        <taxon>Dikarya</taxon>
        <taxon>Ascomycota</taxon>
        <taxon>Pezizomycotina</taxon>
        <taxon>Dothideomycetes</taxon>
        <taxon>Pleosporomycetidae</taxon>
        <taxon>Venturiales</taxon>
        <taxon>Venturiaceae</taxon>
        <taxon>Venturia</taxon>
    </lineage>
</organism>
<dbReference type="STRING" id="86259.A0A4Z1P6P6"/>
<proteinExistence type="predicted"/>